<evidence type="ECO:0000313" key="3">
    <source>
        <dbReference type="EMBL" id="KAF3449570.1"/>
    </source>
</evidence>
<sequence length="166" mass="18991">MVVRDDGSNKTWADNDKDRARDPDQTEATIDIIEIAIEIKRREGNVEDISYALPLWKRLTLNKREKGRDKERTERWGQRGTETRIGKGIETETMIDTTKIALEIEVSERNVGEIGMMTMMIITASELRELAAKCGKFVIKLHGVIWVSALHADVAVLWIGWHLVDF</sequence>
<accession>A0A8K0ML71</accession>
<dbReference type="AlphaFoldDB" id="A0A8K0ML71"/>
<keyword evidence="4" id="KW-1185">Reference proteome</keyword>
<dbReference type="Proteomes" id="UP000796880">
    <property type="component" value="Unassembled WGS sequence"/>
</dbReference>
<comment type="caution">
    <text evidence="3">The sequence shown here is derived from an EMBL/GenBank/DDBJ whole genome shotgun (WGS) entry which is preliminary data.</text>
</comment>
<keyword evidence="2" id="KW-0812">Transmembrane</keyword>
<evidence type="ECO:0000313" key="4">
    <source>
        <dbReference type="Proteomes" id="UP000796880"/>
    </source>
</evidence>
<protein>
    <submittedName>
        <fullName evidence="3">Uncharacterized protein</fullName>
    </submittedName>
</protein>
<proteinExistence type="predicted"/>
<name>A0A8K0ML71_9ROSA</name>
<evidence type="ECO:0000256" key="2">
    <source>
        <dbReference type="SAM" id="Phobius"/>
    </source>
</evidence>
<organism evidence="3 4">
    <name type="scientific">Rhamnella rubrinervis</name>
    <dbReference type="NCBI Taxonomy" id="2594499"/>
    <lineage>
        <taxon>Eukaryota</taxon>
        <taxon>Viridiplantae</taxon>
        <taxon>Streptophyta</taxon>
        <taxon>Embryophyta</taxon>
        <taxon>Tracheophyta</taxon>
        <taxon>Spermatophyta</taxon>
        <taxon>Magnoliopsida</taxon>
        <taxon>eudicotyledons</taxon>
        <taxon>Gunneridae</taxon>
        <taxon>Pentapetalae</taxon>
        <taxon>rosids</taxon>
        <taxon>fabids</taxon>
        <taxon>Rosales</taxon>
        <taxon>Rhamnaceae</taxon>
        <taxon>rhamnoid group</taxon>
        <taxon>Rhamneae</taxon>
        <taxon>Rhamnella</taxon>
    </lineage>
</organism>
<keyword evidence="2" id="KW-1133">Transmembrane helix</keyword>
<feature type="region of interest" description="Disordered" evidence="1">
    <location>
        <begin position="1"/>
        <end position="25"/>
    </location>
</feature>
<feature type="transmembrane region" description="Helical" evidence="2">
    <location>
        <begin position="143"/>
        <end position="164"/>
    </location>
</feature>
<reference evidence="3" key="1">
    <citation type="submission" date="2020-03" db="EMBL/GenBank/DDBJ databases">
        <title>A high-quality chromosome-level genome assembly of a woody plant with both climbing and erect habits, Rhamnella rubrinervis.</title>
        <authorList>
            <person name="Lu Z."/>
            <person name="Yang Y."/>
            <person name="Zhu X."/>
            <person name="Sun Y."/>
        </authorList>
    </citation>
    <scope>NUCLEOTIDE SEQUENCE</scope>
    <source>
        <strain evidence="3">BYM</strain>
        <tissue evidence="3">Leaf</tissue>
    </source>
</reference>
<evidence type="ECO:0000256" key="1">
    <source>
        <dbReference type="SAM" id="MobiDB-lite"/>
    </source>
</evidence>
<keyword evidence="2" id="KW-0472">Membrane</keyword>
<gene>
    <name evidence="3" type="ORF">FNV43_RR10299</name>
</gene>
<dbReference type="EMBL" id="VOIH02000004">
    <property type="protein sequence ID" value="KAF3449570.1"/>
    <property type="molecule type" value="Genomic_DNA"/>
</dbReference>
<feature type="compositionally biased region" description="Basic and acidic residues" evidence="1">
    <location>
        <begin position="1"/>
        <end position="24"/>
    </location>
</feature>